<dbReference type="PANTHER" id="PTHR23270:SF10">
    <property type="entry name" value="PROTEIN RRP5 HOMOLOG"/>
    <property type="match status" value="1"/>
</dbReference>
<evidence type="ECO:0000256" key="5">
    <source>
        <dbReference type="SAM" id="MobiDB-lite"/>
    </source>
</evidence>
<feature type="region of interest" description="Disordered" evidence="5">
    <location>
        <begin position="1"/>
        <end position="47"/>
    </location>
</feature>
<evidence type="ECO:0000256" key="4">
    <source>
        <dbReference type="ARBA" id="ARBA00023242"/>
    </source>
</evidence>
<dbReference type="SUPFAM" id="SSF50249">
    <property type="entry name" value="Nucleic acid-binding proteins"/>
    <property type="match status" value="9"/>
</dbReference>
<comment type="subcellular location">
    <subcellularLocation>
        <location evidence="1">Nucleus</location>
        <location evidence="1">Nucleolus</location>
    </subcellularLocation>
</comment>
<dbReference type="InterPro" id="IPR057301">
    <property type="entry name" value="Rrp5_OB_4th"/>
</dbReference>
<feature type="compositionally biased region" description="Acidic residues" evidence="5">
    <location>
        <begin position="1299"/>
        <end position="1314"/>
    </location>
</feature>
<feature type="domain" description="S1 motif" evidence="6">
    <location>
        <begin position="344"/>
        <end position="414"/>
    </location>
</feature>
<dbReference type="Gene3D" id="1.25.40.10">
    <property type="entry name" value="Tetratricopeptide repeat domain"/>
    <property type="match status" value="1"/>
</dbReference>
<evidence type="ECO:0000256" key="2">
    <source>
        <dbReference type="ARBA" id="ARBA00022552"/>
    </source>
</evidence>
<feature type="domain" description="S1 motif" evidence="6">
    <location>
        <begin position="701"/>
        <end position="770"/>
    </location>
</feature>
<feature type="domain" description="S1 motif" evidence="6">
    <location>
        <begin position="1092"/>
        <end position="1163"/>
    </location>
</feature>
<dbReference type="Pfam" id="PF23459">
    <property type="entry name" value="S1_RRP5"/>
    <property type="match status" value="3"/>
</dbReference>
<gene>
    <name evidence="7" type="ORF">V1264_014689</name>
</gene>
<dbReference type="Gene3D" id="2.40.50.140">
    <property type="entry name" value="Nucleic acid-binding proteins"/>
    <property type="match status" value="9"/>
</dbReference>
<sequence>MPAIFPRGGKRVREEVKDDKEEDLFKTAESLAPGPKSKGRKKLKPVHRSKHTHVEVLNFQTLSEGLVLLGRVKEVQDYRVMVSLPHGLLGTLPITAISHAYSQRLQALADSDKDDSQEVASPKELFRVGDGVPCCITKVTTKGKKRLVELSCDPRVVNKDLPVMALKAGCVLYGAVQSVEEHGCMMDVGIPGIQAFLTDTGLSAEETQRSVGRCMWCTVTPEAGLEVIARETRVIKVTATDVLESEVSPQSIPSFDCLHPGMKVKVTIEKVLKDGLYVKCIKYKGCVYKTHVTQALALYSVGKEVEGRILYIHPTNKVISLSLLPGLLHCVQSDEAPFAGLSTGDVIEGAEVLYVDKDDAVFFRFQGYTALAPIQHLSDDKIKDINRAFPRGSKHRCRVIGFQPADDMLLVSLKESVMKQRLLSIKDLQPGQIVEGTVETIHNSGVIVTLSRGLTALIPKLHVADIPLKHFDKKFKKGNKVKCRVLKADPRTKKVLLSNKKSLVNTTKDVPASFSDLKAGMQIEGYIIAVKDNGVAVGFCADVKGWVPRSELSTVEITHPETAFYQGQVVRCCVLSCRPEQQNLRLSLIITGKAAIASKAEKMADFEVGKLMEAKVKKKLDKNLEVELLPSGTKALLPREHLSDSPDNQQLLWQALEPGDSVGTIMLLKQTNVTIVTLKESFVSAAREGLIPKSIEDIEPGQLLPGVIKNHQSYGIFVELPGGLGGLAPHKLTMDRPAPDLTKVFDCGQSVVVKVVEVKEDKGRFLCSLRMVDCYHDDPAVGVEMLETYLSERDQYLDCVLNTKAEGLKTGSLITAKVKKKTRDGYICDTTFGLPAIITDLHTGEAELTVGHAVEAVVLHIAVDQSQVCLELSADQSLVSWVSRRAEKRTMDRARVGQHIKAKVLLVKDDFVLMMLKQHAVGMLAFVPRRQHPNDVLARTTSFLTVGEETKVAIQESEGDRVLAILSSLAKEEEERPRHTLKMGDIVTAQIQTILPAQMNLKIGGVSARVHVTEAVDRVENGIFPFKDYKKGQEVKVKIVGFRHFKSFKYLPISHPRLHKAMPECTLKPSKVQQAGCPKEQQASHTHSYQPGDKVPVFAIKYENNKLWVNITPAQSGVISVFDLSRDLGVLKYAEKNFAPGHGYLATVLGVEDDDGVIHLSLTGKKEAVKKNQVVTGKVTSVSDQGVALRLPGDFRGMVPPSDSEEDWQKAWHHLSVGAFIRCLVLCCRHTNRCMLSLNLTHRSEDELKKIHMTVKGQKKKPRQQKRKQNSESEIASETAAGPTSQKRARRRTISASSEESESPSTEAEEEEGEEFLKVDSGFTWNETPTQPKVKDSKEDEEDDDGEEEEKKPPKKKKKKAAAEPSAVSSASQEDVKEDYERRLLTTPNNSQLWIEWMCLQLNEGKVDKARGIANQALQTIALTEEQEKLNMWIALLNLENLYGSKEDVTKTMQRALQVTDPHKLYRRVAAMYSASGNTEEAETIHQTLVRKFKQDRQVWIDFGLFLFKQGRLEPARKLLQRALLSLERRDHVATITQFASLECKHGESERGFTMLEKTISEFPKRSDVMSVYIDMVVRAGDMDRARELFERALTLKNTKFFYKKYLQFEEKHGTEDTLARLRSRIEEEC</sequence>
<feature type="domain" description="S1 motif" evidence="6">
    <location>
        <begin position="431"/>
        <end position="500"/>
    </location>
</feature>
<dbReference type="CDD" id="cd05693">
    <property type="entry name" value="S1_Rrp5_repeat_hs1_sc1"/>
    <property type="match status" value="1"/>
</dbReference>
<dbReference type="InterPro" id="IPR057302">
    <property type="entry name" value="Rrp5_S1"/>
</dbReference>
<name>A0AAN9BTJ0_9CAEN</name>
<dbReference type="CDD" id="cd00164">
    <property type="entry name" value="S1_like"/>
    <property type="match status" value="1"/>
</dbReference>
<dbReference type="InterPro" id="IPR011990">
    <property type="entry name" value="TPR-like_helical_dom_sf"/>
</dbReference>
<dbReference type="InterPro" id="IPR055430">
    <property type="entry name" value="HAT_Syf1_CNRKL1_C"/>
</dbReference>
<evidence type="ECO:0000256" key="3">
    <source>
        <dbReference type="ARBA" id="ARBA00022737"/>
    </source>
</evidence>
<evidence type="ECO:0000259" key="6">
    <source>
        <dbReference type="PROSITE" id="PS50126"/>
    </source>
</evidence>
<feature type="compositionally biased region" description="Basic residues" evidence="5">
    <location>
        <begin position="37"/>
        <end position="47"/>
    </location>
</feature>
<feature type="domain" description="S1 motif" evidence="6">
    <location>
        <begin position="984"/>
        <end position="1056"/>
    </location>
</feature>
<dbReference type="InterPro" id="IPR048059">
    <property type="entry name" value="Rrp5_S1_rpt_hs1_sc1"/>
</dbReference>
<proteinExistence type="predicted"/>
<dbReference type="GO" id="GO:0006364">
    <property type="term" value="P:rRNA processing"/>
    <property type="evidence" value="ECO:0007669"/>
    <property type="project" value="UniProtKB-KW"/>
</dbReference>
<feature type="compositionally biased region" description="Basic residues" evidence="5">
    <location>
        <begin position="1253"/>
        <end position="1268"/>
    </location>
</feature>
<evidence type="ECO:0000256" key="1">
    <source>
        <dbReference type="ARBA" id="ARBA00004604"/>
    </source>
</evidence>
<dbReference type="Pfam" id="PF23231">
    <property type="entry name" value="HAT_Syf1_CNRKL1_C"/>
    <property type="match status" value="1"/>
</dbReference>
<dbReference type="PROSITE" id="PS50126">
    <property type="entry name" value="S1"/>
    <property type="match status" value="10"/>
</dbReference>
<dbReference type="Pfam" id="PF00575">
    <property type="entry name" value="S1"/>
    <property type="match status" value="1"/>
</dbReference>
<evidence type="ECO:0000313" key="8">
    <source>
        <dbReference type="Proteomes" id="UP001374579"/>
    </source>
</evidence>
<dbReference type="SMART" id="SM00316">
    <property type="entry name" value="S1"/>
    <property type="match status" value="12"/>
</dbReference>
<feature type="domain" description="S1 motif" evidence="6">
    <location>
        <begin position="65"/>
        <end position="153"/>
    </location>
</feature>
<dbReference type="GO" id="GO:0003723">
    <property type="term" value="F:RNA binding"/>
    <property type="evidence" value="ECO:0007669"/>
    <property type="project" value="TreeGrafter"/>
</dbReference>
<feature type="domain" description="S1 motif" evidence="6">
    <location>
        <begin position="1172"/>
        <end position="1241"/>
    </location>
</feature>
<feature type="compositionally biased region" description="Acidic residues" evidence="5">
    <location>
        <begin position="1339"/>
        <end position="1348"/>
    </location>
</feature>
<dbReference type="Pfam" id="PF24685">
    <property type="entry name" value="OB_RRP5_4th"/>
    <property type="match status" value="1"/>
</dbReference>
<dbReference type="SUPFAM" id="SSF48452">
    <property type="entry name" value="TPR-like"/>
    <property type="match status" value="2"/>
</dbReference>
<keyword evidence="3" id="KW-0677">Repeat</keyword>
<feature type="domain" description="S1 motif" evidence="6">
    <location>
        <begin position="261"/>
        <end position="324"/>
    </location>
</feature>
<reference evidence="7 8" key="1">
    <citation type="submission" date="2024-02" db="EMBL/GenBank/DDBJ databases">
        <title>Chromosome-scale genome assembly of the rough periwinkle Littorina saxatilis.</title>
        <authorList>
            <person name="De Jode A."/>
            <person name="Faria R."/>
            <person name="Formenti G."/>
            <person name="Sims Y."/>
            <person name="Smith T.P."/>
            <person name="Tracey A."/>
            <person name="Wood J.M.D."/>
            <person name="Zagrodzka Z.B."/>
            <person name="Johannesson K."/>
            <person name="Butlin R.K."/>
            <person name="Leder E.H."/>
        </authorList>
    </citation>
    <scope>NUCLEOTIDE SEQUENCE [LARGE SCALE GENOMIC DNA]</scope>
    <source>
        <strain evidence="7">Snail1</strain>
        <tissue evidence="7">Muscle</tissue>
    </source>
</reference>
<feature type="domain" description="S1 motif" evidence="6">
    <location>
        <begin position="520"/>
        <end position="589"/>
    </location>
</feature>
<dbReference type="SMART" id="SM00386">
    <property type="entry name" value="HAT"/>
    <property type="match status" value="3"/>
</dbReference>
<dbReference type="GO" id="GO:0032040">
    <property type="term" value="C:small-subunit processome"/>
    <property type="evidence" value="ECO:0007669"/>
    <property type="project" value="TreeGrafter"/>
</dbReference>
<organism evidence="7 8">
    <name type="scientific">Littorina saxatilis</name>
    <dbReference type="NCBI Taxonomy" id="31220"/>
    <lineage>
        <taxon>Eukaryota</taxon>
        <taxon>Metazoa</taxon>
        <taxon>Spiralia</taxon>
        <taxon>Lophotrochozoa</taxon>
        <taxon>Mollusca</taxon>
        <taxon>Gastropoda</taxon>
        <taxon>Caenogastropoda</taxon>
        <taxon>Littorinimorpha</taxon>
        <taxon>Littorinoidea</taxon>
        <taxon>Littorinidae</taxon>
        <taxon>Littorina</taxon>
    </lineage>
</organism>
<dbReference type="InterPro" id="IPR045209">
    <property type="entry name" value="Rrp5"/>
</dbReference>
<comment type="caution">
    <text evidence="7">The sequence shown here is derived from an EMBL/GenBank/DDBJ whole genome shotgun (WGS) entry which is preliminary data.</text>
</comment>
<dbReference type="InterPro" id="IPR003107">
    <property type="entry name" value="HAT"/>
</dbReference>
<keyword evidence="4" id="KW-0539">Nucleus</keyword>
<feature type="domain" description="S1 motif" evidence="6">
    <location>
        <begin position="609"/>
        <end position="679"/>
    </location>
</feature>
<dbReference type="InterPro" id="IPR003029">
    <property type="entry name" value="S1_domain"/>
</dbReference>
<keyword evidence="8" id="KW-1185">Reference proteome</keyword>
<feature type="compositionally biased region" description="Polar residues" evidence="5">
    <location>
        <begin position="1272"/>
        <end position="1286"/>
    </location>
</feature>
<dbReference type="PANTHER" id="PTHR23270">
    <property type="entry name" value="PROGRAMMED CELL DEATH PROTEIN 11 PRE-RRNA PROCESSING PROTEIN RRP5"/>
    <property type="match status" value="1"/>
</dbReference>
<dbReference type="EMBL" id="JBAMIC010000003">
    <property type="protein sequence ID" value="KAK7110889.1"/>
    <property type="molecule type" value="Genomic_DNA"/>
</dbReference>
<feature type="compositionally biased region" description="Low complexity" evidence="5">
    <location>
        <begin position="1363"/>
        <end position="1372"/>
    </location>
</feature>
<dbReference type="FunFam" id="2.40.50.140:FF:000103">
    <property type="entry name" value="protein RRP5 homolog"/>
    <property type="match status" value="2"/>
</dbReference>
<dbReference type="InterPro" id="IPR012340">
    <property type="entry name" value="NA-bd_OB-fold"/>
</dbReference>
<dbReference type="Proteomes" id="UP001374579">
    <property type="component" value="Unassembled WGS sequence"/>
</dbReference>
<keyword evidence="2" id="KW-0698">rRNA processing</keyword>
<evidence type="ECO:0000313" key="7">
    <source>
        <dbReference type="EMBL" id="KAK7110889.1"/>
    </source>
</evidence>
<accession>A0AAN9BTJ0</accession>
<feature type="region of interest" description="Disordered" evidence="5">
    <location>
        <begin position="1253"/>
        <end position="1378"/>
    </location>
</feature>
<feature type="compositionally biased region" description="Basic and acidic residues" evidence="5">
    <location>
        <begin position="11"/>
        <end position="26"/>
    </location>
</feature>
<protein>
    <recommendedName>
        <fullName evidence="6">S1 motif domain-containing protein</fullName>
    </recommendedName>
</protein>